<organism evidence="1 2">
    <name type="scientific">Cytospora mali</name>
    <name type="common">Apple Valsa canker fungus</name>
    <name type="synonym">Valsa mali</name>
    <dbReference type="NCBI Taxonomy" id="578113"/>
    <lineage>
        <taxon>Eukaryota</taxon>
        <taxon>Fungi</taxon>
        <taxon>Dikarya</taxon>
        <taxon>Ascomycota</taxon>
        <taxon>Pezizomycotina</taxon>
        <taxon>Sordariomycetes</taxon>
        <taxon>Sordariomycetidae</taxon>
        <taxon>Diaporthales</taxon>
        <taxon>Cytosporaceae</taxon>
        <taxon>Cytospora</taxon>
    </lineage>
</organism>
<evidence type="ECO:0000313" key="1">
    <source>
        <dbReference type="EMBL" id="KUI64659.1"/>
    </source>
</evidence>
<keyword evidence="2" id="KW-1185">Reference proteome</keyword>
<evidence type="ECO:0008006" key="3">
    <source>
        <dbReference type="Google" id="ProtNLM"/>
    </source>
</evidence>
<accession>A0A194VKH6</accession>
<proteinExistence type="predicted"/>
<name>A0A194VKH6_CYTMA</name>
<dbReference type="EMBL" id="CM003098">
    <property type="protein sequence ID" value="KUI64659.1"/>
    <property type="molecule type" value="Genomic_DNA"/>
</dbReference>
<dbReference type="OrthoDB" id="5172659at2759"/>
<gene>
    <name evidence="1" type="ORF">VM1G_00776</name>
</gene>
<reference evidence="1" key="1">
    <citation type="submission" date="2014-12" db="EMBL/GenBank/DDBJ databases">
        <title>Genome Sequence of Valsa Canker Pathogens Uncovers a Specific Adaption of Colonization on Woody Bark.</title>
        <authorList>
            <person name="Yin Z."/>
            <person name="Liu H."/>
            <person name="Gao X."/>
            <person name="Li Z."/>
            <person name="Song N."/>
            <person name="Ke X."/>
            <person name="Dai Q."/>
            <person name="Wu Y."/>
            <person name="Sun Y."/>
            <person name="Xu J.-R."/>
            <person name="Kang Z.K."/>
            <person name="Wang L."/>
            <person name="Huang L."/>
        </authorList>
    </citation>
    <scope>NUCLEOTIDE SEQUENCE [LARGE SCALE GENOMIC DNA]</scope>
    <source>
        <strain evidence="1">03-8</strain>
    </source>
</reference>
<evidence type="ECO:0000313" key="2">
    <source>
        <dbReference type="Proteomes" id="UP000078559"/>
    </source>
</evidence>
<sequence length="551" mass="62293">MSRSLLNKFDRFVSNISSAATLPSGKREHQRTSTDTADPSMANHYYAIRVVDSSTGRGIPLVYLRTTYKAVYITDSAGYVAFNEPGLMTGDPIWVTVSSYGFESPVGFLSVPGMQIHPKPGKSIEIKLNRTQVAERLYRLTGYGIYRDSVLLGKPVPIDHPVLNAKVAGSDTIQCTRFKNKLLWMWQDTDQMKFQLGNFNMTGAFTELPEHLNADHGLDFDYFTEDNKPNEFARKMVNITLGQKGSFPIWVDGLTVVPDDAGQEHLIGHYYASGHSLGKCIEQGLVVWNDKKQIFERLVKFSATETGADQLAPSGHTIYVYEDGTRYAYYGKNVRVKADFAHARDPSQYEAFTCVDMDGKWADRAPNGDLMWAWVKGGRPVNYETAEGLVQSGVIRPEESPYRMKDMDTGHNIMTQSAGIAWNPRLNLWISIFQQKFGDTLCGEIWYSTANAPEGPWSYCRKVATHHMNRDGYTNNSNDLYNPVQHYELMRQGGRYVYFSGTFVNTFSGNQWPTPYYNYNNIMYRLDLNDPRLDLPQPPAGLWGTKPDKSS</sequence>
<dbReference type="AlphaFoldDB" id="A0A194VKH6"/>
<protein>
    <recommendedName>
        <fullName evidence="3">DUF4185 domain-containing protein</fullName>
    </recommendedName>
</protein>
<dbReference type="Proteomes" id="UP000078559">
    <property type="component" value="Chromosome 1"/>
</dbReference>